<evidence type="ECO:0000313" key="3">
    <source>
        <dbReference type="Proteomes" id="UP001066276"/>
    </source>
</evidence>
<feature type="region of interest" description="Disordered" evidence="1">
    <location>
        <begin position="9"/>
        <end position="30"/>
    </location>
</feature>
<proteinExistence type="predicted"/>
<comment type="caution">
    <text evidence="2">The sequence shown here is derived from an EMBL/GenBank/DDBJ whole genome shotgun (WGS) entry which is preliminary data.</text>
</comment>
<dbReference type="EMBL" id="JANPWB010000005">
    <property type="protein sequence ID" value="KAJ1184957.1"/>
    <property type="molecule type" value="Genomic_DNA"/>
</dbReference>
<protein>
    <submittedName>
        <fullName evidence="2">Uncharacterized protein</fullName>
    </submittedName>
</protein>
<organism evidence="2 3">
    <name type="scientific">Pleurodeles waltl</name>
    <name type="common">Iberian ribbed newt</name>
    <dbReference type="NCBI Taxonomy" id="8319"/>
    <lineage>
        <taxon>Eukaryota</taxon>
        <taxon>Metazoa</taxon>
        <taxon>Chordata</taxon>
        <taxon>Craniata</taxon>
        <taxon>Vertebrata</taxon>
        <taxon>Euteleostomi</taxon>
        <taxon>Amphibia</taxon>
        <taxon>Batrachia</taxon>
        <taxon>Caudata</taxon>
        <taxon>Salamandroidea</taxon>
        <taxon>Salamandridae</taxon>
        <taxon>Pleurodelinae</taxon>
        <taxon>Pleurodeles</taxon>
    </lineage>
</organism>
<evidence type="ECO:0000256" key="1">
    <source>
        <dbReference type="SAM" id="MobiDB-lite"/>
    </source>
</evidence>
<reference evidence="2" key="1">
    <citation type="journal article" date="2022" name="bioRxiv">
        <title>Sequencing and chromosome-scale assembly of the giantPleurodeles waltlgenome.</title>
        <authorList>
            <person name="Brown T."/>
            <person name="Elewa A."/>
            <person name="Iarovenko S."/>
            <person name="Subramanian E."/>
            <person name="Araus A.J."/>
            <person name="Petzold A."/>
            <person name="Susuki M."/>
            <person name="Suzuki K.-i.T."/>
            <person name="Hayashi T."/>
            <person name="Toyoda A."/>
            <person name="Oliveira C."/>
            <person name="Osipova E."/>
            <person name="Leigh N.D."/>
            <person name="Simon A."/>
            <person name="Yun M.H."/>
        </authorList>
    </citation>
    <scope>NUCLEOTIDE SEQUENCE</scope>
    <source>
        <strain evidence="2">20211129_DDA</strain>
        <tissue evidence="2">Liver</tissue>
    </source>
</reference>
<gene>
    <name evidence="2" type="ORF">NDU88_001753</name>
</gene>
<keyword evidence="3" id="KW-1185">Reference proteome</keyword>
<dbReference type="Proteomes" id="UP001066276">
    <property type="component" value="Chromosome 3_1"/>
</dbReference>
<dbReference type="AlphaFoldDB" id="A0AAV7U7B7"/>
<accession>A0AAV7U7B7</accession>
<name>A0AAV7U7B7_PLEWA</name>
<feature type="region of interest" description="Disordered" evidence="1">
    <location>
        <begin position="155"/>
        <end position="179"/>
    </location>
</feature>
<sequence length="179" mass="19133">MCEQALAAVSTDLEDAEPPRQVGSAPQVKGGEDAGRLNICARSPRSLYNRKQSRMVPRYEKGVLGGTKERPPGSSLWMLILPVRCTLCLVASETDRVSAIMRILRGNWSVRPTGEVDMAPKSVRTGGEKVEKGDNTTIEGRSTRVVCQMRAKDGSCDCPAGKRSATGPIKSLSKTGGGS</sequence>
<evidence type="ECO:0000313" key="2">
    <source>
        <dbReference type="EMBL" id="KAJ1184957.1"/>
    </source>
</evidence>